<dbReference type="PANTHER" id="PTHR45644:SF3">
    <property type="entry name" value="FI08533P-RELATED"/>
    <property type="match status" value="1"/>
</dbReference>
<evidence type="ECO:0000256" key="5">
    <source>
        <dbReference type="ARBA" id="ARBA00023054"/>
    </source>
</evidence>
<dbReference type="PANTHER" id="PTHR45644">
    <property type="entry name" value="AAA ATPASE, PUTATIVE (AFU_ORTHOLOGUE AFUA_2G12920)-RELATED-RELATED"/>
    <property type="match status" value="1"/>
</dbReference>
<evidence type="ECO:0000256" key="4">
    <source>
        <dbReference type="ARBA" id="ARBA00022840"/>
    </source>
</evidence>
<dbReference type="Gene3D" id="1.10.8.60">
    <property type="match status" value="1"/>
</dbReference>
<keyword evidence="8" id="KW-1133">Transmembrane helix</keyword>
<evidence type="ECO:0000313" key="11">
    <source>
        <dbReference type="Proteomes" id="UP000078046"/>
    </source>
</evidence>
<dbReference type="InterPro" id="IPR051701">
    <property type="entry name" value="Mito_OM_Translocase_MSP1"/>
</dbReference>
<dbReference type="EMBL" id="LWCA01000086">
    <property type="protein sequence ID" value="OAF71036.1"/>
    <property type="molecule type" value="Genomic_DNA"/>
</dbReference>
<feature type="transmembrane region" description="Helical" evidence="8">
    <location>
        <begin position="57"/>
        <end position="78"/>
    </location>
</feature>
<comment type="similarity">
    <text evidence="7">Belongs to the AAA ATPase family.</text>
</comment>
<evidence type="ECO:0000259" key="9">
    <source>
        <dbReference type="SMART" id="SM00382"/>
    </source>
</evidence>
<keyword evidence="5" id="KW-0175">Coiled coil</keyword>
<dbReference type="AlphaFoldDB" id="A0A177B9W9"/>
<keyword evidence="2 7" id="KW-0547">Nucleotide-binding</keyword>
<keyword evidence="11" id="KW-1185">Reference proteome</keyword>
<evidence type="ECO:0000256" key="6">
    <source>
        <dbReference type="ARBA" id="ARBA00023128"/>
    </source>
</evidence>
<evidence type="ECO:0000256" key="8">
    <source>
        <dbReference type="SAM" id="Phobius"/>
    </source>
</evidence>
<evidence type="ECO:0000256" key="7">
    <source>
        <dbReference type="RuleBase" id="RU003651"/>
    </source>
</evidence>
<feature type="domain" description="AAA+ ATPase" evidence="9">
    <location>
        <begin position="168"/>
        <end position="303"/>
    </location>
</feature>
<dbReference type="GO" id="GO:0016887">
    <property type="term" value="F:ATP hydrolysis activity"/>
    <property type="evidence" value="ECO:0007669"/>
    <property type="project" value="InterPro"/>
</dbReference>
<dbReference type="InterPro" id="IPR003959">
    <property type="entry name" value="ATPase_AAA_core"/>
</dbReference>
<sequence length="395" mass="45134">MYTTPFNLLMKAVHVFENSHGSSPANFTLQKFSNSKLVTNASKYLSRSRRNNLISRILESMIITAIGCLTYALVLRYYSSNFNSEKNETDQDLKSDALLILKSKKLSHLKLNKYEMVLATSIILPNSNTAHWSDVAGFDDIIEDIKETVILPFLNKELFCNKTNLIKPLNGMLLYGPPGCGKTSIARAIAHETNCNFINVDVSSLMDKWFGETEKRAQALFSLASKLKPCILFIDEIDAFLRVRRREDHECTSYLKVQFMTFWDGILNKSPDILIIGATNRMEDVDPAIIRRFQIHYHIPIPNKSSRIQILEKYLIPEKIDELDFIKLASLTEGFSGSDLYSLCRKAAMYNMKTKLKQESNDNFCLENMKNLEFGPIVMTDFYHCLNISKQAQSV</sequence>
<dbReference type="InterPro" id="IPR003593">
    <property type="entry name" value="AAA+_ATPase"/>
</dbReference>
<dbReference type="GO" id="GO:0005524">
    <property type="term" value="F:ATP binding"/>
    <property type="evidence" value="ECO:0007669"/>
    <property type="project" value="UniProtKB-KW"/>
</dbReference>
<dbReference type="GO" id="GO:0140570">
    <property type="term" value="P:extraction of mislocalized protein from mitochondrial outer membrane"/>
    <property type="evidence" value="ECO:0007669"/>
    <property type="project" value="TreeGrafter"/>
</dbReference>
<dbReference type="InterPro" id="IPR041569">
    <property type="entry name" value="AAA_lid_3"/>
</dbReference>
<dbReference type="PROSITE" id="PS00674">
    <property type="entry name" value="AAA"/>
    <property type="match status" value="1"/>
</dbReference>
<dbReference type="Proteomes" id="UP000078046">
    <property type="component" value="Unassembled WGS sequence"/>
</dbReference>
<dbReference type="SUPFAM" id="SSF52540">
    <property type="entry name" value="P-loop containing nucleoside triphosphate hydrolases"/>
    <property type="match status" value="1"/>
</dbReference>
<dbReference type="InterPro" id="IPR027417">
    <property type="entry name" value="P-loop_NTPase"/>
</dbReference>
<dbReference type="Gene3D" id="3.40.50.300">
    <property type="entry name" value="P-loop containing nucleotide triphosphate hydrolases"/>
    <property type="match status" value="1"/>
</dbReference>
<dbReference type="Pfam" id="PF17862">
    <property type="entry name" value="AAA_lid_3"/>
    <property type="match status" value="1"/>
</dbReference>
<dbReference type="GO" id="GO:0005741">
    <property type="term" value="C:mitochondrial outer membrane"/>
    <property type="evidence" value="ECO:0007669"/>
    <property type="project" value="UniProtKB-SubCell"/>
</dbReference>
<dbReference type="InterPro" id="IPR003960">
    <property type="entry name" value="ATPase_AAA_CS"/>
</dbReference>
<protein>
    <recommendedName>
        <fullName evidence="9">AAA+ ATPase domain-containing protein</fullName>
    </recommendedName>
</protein>
<evidence type="ECO:0000256" key="1">
    <source>
        <dbReference type="ARBA" id="ARBA00004572"/>
    </source>
</evidence>
<proteinExistence type="inferred from homology"/>
<keyword evidence="3" id="KW-1000">Mitochondrion outer membrane</keyword>
<dbReference type="Pfam" id="PF00004">
    <property type="entry name" value="AAA"/>
    <property type="match status" value="1"/>
</dbReference>
<evidence type="ECO:0000313" key="10">
    <source>
        <dbReference type="EMBL" id="OAF71036.1"/>
    </source>
</evidence>
<evidence type="ECO:0000256" key="3">
    <source>
        <dbReference type="ARBA" id="ARBA00022787"/>
    </source>
</evidence>
<keyword evidence="4 7" id="KW-0067">ATP-binding</keyword>
<comment type="subcellular location">
    <subcellularLocation>
        <location evidence="1">Mitochondrion outer membrane</location>
        <topology evidence="1">Single-pass membrane protein</topology>
    </subcellularLocation>
</comment>
<organism evidence="10 11">
    <name type="scientific">Intoshia linei</name>
    <dbReference type="NCBI Taxonomy" id="1819745"/>
    <lineage>
        <taxon>Eukaryota</taxon>
        <taxon>Metazoa</taxon>
        <taxon>Spiralia</taxon>
        <taxon>Lophotrochozoa</taxon>
        <taxon>Mesozoa</taxon>
        <taxon>Orthonectida</taxon>
        <taxon>Rhopaluridae</taxon>
        <taxon>Intoshia</taxon>
    </lineage>
</organism>
<dbReference type="SMART" id="SM00382">
    <property type="entry name" value="AAA"/>
    <property type="match status" value="1"/>
</dbReference>
<name>A0A177B9W9_9BILA</name>
<accession>A0A177B9W9</accession>
<gene>
    <name evidence="10" type="ORF">A3Q56_01175</name>
</gene>
<keyword evidence="6" id="KW-0496">Mitochondrion</keyword>
<evidence type="ECO:0000256" key="2">
    <source>
        <dbReference type="ARBA" id="ARBA00022741"/>
    </source>
</evidence>
<dbReference type="OrthoDB" id="10254455at2759"/>
<keyword evidence="8" id="KW-0812">Transmembrane</keyword>
<keyword evidence="8" id="KW-0472">Membrane</keyword>
<reference evidence="10 11" key="1">
    <citation type="submission" date="2016-04" db="EMBL/GenBank/DDBJ databases">
        <title>The genome of Intoshia linei affirms orthonectids as highly simplified spiralians.</title>
        <authorList>
            <person name="Mikhailov K.V."/>
            <person name="Slusarev G.S."/>
            <person name="Nikitin M.A."/>
            <person name="Logacheva M.D."/>
            <person name="Penin A."/>
            <person name="Aleoshin V."/>
            <person name="Panchin Y.V."/>
        </authorList>
    </citation>
    <scope>NUCLEOTIDE SEQUENCE [LARGE SCALE GENOMIC DNA]</scope>
    <source>
        <strain evidence="10">Intl2013</strain>
        <tissue evidence="10">Whole animal</tissue>
    </source>
</reference>
<dbReference type="FunFam" id="3.40.50.300:FF:001025">
    <property type="entry name" value="ATPase family, AAA domain-containing 2B"/>
    <property type="match status" value="1"/>
</dbReference>
<comment type="caution">
    <text evidence="10">The sequence shown here is derived from an EMBL/GenBank/DDBJ whole genome shotgun (WGS) entry which is preliminary data.</text>
</comment>